<evidence type="ECO:0000256" key="1">
    <source>
        <dbReference type="SAM" id="Coils"/>
    </source>
</evidence>
<keyword evidence="1" id="KW-0175">Coiled coil</keyword>
<evidence type="ECO:0000256" key="2">
    <source>
        <dbReference type="SAM" id="MobiDB-lite"/>
    </source>
</evidence>
<dbReference type="Proteomes" id="UP000187134">
    <property type="component" value="Unassembled WGS sequence"/>
</dbReference>
<feature type="domain" description="Large ribosomal subunit protein bL12 C-terminal" evidence="3">
    <location>
        <begin position="84"/>
        <end position="112"/>
    </location>
</feature>
<gene>
    <name evidence="4" type="ORF">BK131_11465</name>
</gene>
<dbReference type="InterPro" id="IPR014719">
    <property type="entry name" value="Ribosomal_bL12_C/ClpS-like"/>
</dbReference>
<dbReference type="InterPro" id="IPR013823">
    <property type="entry name" value="Ribosomal_bL12_C"/>
</dbReference>
<dbReference type="Gene3D" id="3.30.1390.10">
    <property type="match status" value="1"/>
</dbReference>
<feature type="coiled-coil region" evidence="1">
    <location>
        <begin position="15"/>
        <end position="42"/>
    </location>
</feature>
<comment type="caution">
    <text evidence="4">The sequence shown here is derived from an EMBL/GenBank/DDBJ whole genome shotgun (WGS) entry which is preliminary data.</text>
</comment>
<evidence type="ECO:0000259" key="3">
    <source>
        <dbReference type="Pfam" id="PF00542"/>
    </source>
</evidence>
<dbReference type="GO" id="GO:0003735">
    <property type="term" value="F:structural constituent of ribosome"/>
    <property type="evidence" value="ECO:0007669"/>
    <property type="project" value="InterPro"/>
</dbReference>
<name>A0A1R1C0A1_PAEAM</name>
<reference evidence="4 5" key="1">
    <citation type="submission" date="2016-11" db="EMBL/GenBank/DDBJ databases">
        <title>Paenibacillus species isolates.</title>
        <authorList>
            <person name="Beno S.M."/>
        </authorList>
    </citation>
    <scope>NUCLEOTIDE SEQUENCE [LARGE SCALE GENOMIC DNA]</scope>
    <source>
        <strain evidence="4 5">FSL H8-0246</strain>
    </source>
</reference>
<dbReference type="AlphaFoldDB" id="A0A1R1C0A1"/>
<evidence type="ECO:0000313" key="5">
    <source>
        <dbReference type="Proteomes" id="UP000187134"/>
    </source>
</evidence>
<dbReference type="RefSeq" id="WP_076331670.1">
    <property type="nucleotide sequence ID" value="NZ_MRTJ01000002.1"/>
</dbReference>
<accession>A0A1R1C0A1</accession>
<dbReference type="EMBL" id="MRTJ01000002">
    <property type="protein sequence ID" value="OMF15479.1"/>
    <property type="molecule type" value="Genomic_DNA"/>
</dbReference>
<sequence>MEMNTLVWIVLLLLILVLLVRVTSLQRQLNELKRDVERLENGTISSARSDFNYTLSPKEAPPAHTSQPAPTDLDQELIALIQQGKKIMAIKRLREARGLSLKEAKDYVDSLDR</sequence>
<organism evidence="4 5">
    <name type="scientific">Paenibacillus amylolyticus</name>
    <dbReference type="NCBI Taxonomy" id="1451"/>
    <lineage>
        <taxon>Bacteria</taxon>
        <taxon>Bacillati</taxon>
        <taxon>Bacillota</taxon>
        <taxon>Bacilli</taxon>
        <taxon>Bacillales</taxon>
        <taxon>Paenibacillaceae</taxon>
        <taxon>Paenibacillus</taxon>
    </lineage>
</organism>
<dbReference type="SUPFAM" id="SSF54736">
    <property type="entry name" value="ClpS-like"/>
    <property type="match status" value="1"/>
</dbReference>
<evidence type="ECO:0000313" key="4">
    <source>
        <dbReference type="EMBL" id="OMF15479.1"/>
    </source>
</evidence>
<proteinExistence type="predicted"/>
<feature type="region of interest" description="Disordered" evidence="2">
    <location>
        <begin position="49"/>
        <end position="69"/>
    </location>
</feature>
<dbReference type="GO" id="GO:0006412">
    <property type="term" value="P:translation"/>
    <property type="evidence" value="ECO:0007669"/>
    <property type="project" value="InterPro"/>
</dbReference>
<dbReference type="Pfam" id="PF00542">
    <property type="entry name" value="Ribosomal_L12"/>
    <property type="match status" value="1"/>
</dbReference>
<protein>
    <recommendedName>
        <fullName evidence="3">Large ribosomal subunit protein bL12 C-terminal domain-containing protein</fullName>
    </recommendedName>
</protein>